<dbReference type="Proteomes" id="UP000622797">
    <property type="component" value="Unassembled WGS sequence"/>
</dbReference>
<feature type="compositionally biased region" description="Pro residues" evidence="1">
    <location>
        <begin position="53"/>
        <end position="65"/>
    </location>
</feature>
<comment type="caution">
    <text evidence="2">The sequence shown here is derived from an EMBL/GenBank/DDBJ whole genome shotgun (WGS) entry which is preliminary data.</text>
</comment>
<feature type="compositionally biased region" description="Low complexity" evidence="1">
    <location>
        <begin position="66"/>
        <end position="85"/>
    </location>
</feature>
<feature type="compositionally biased region" description="Polar residues" evidence="1">
    <location>
        <begin position="463"/>
        <end position="493"/>
    </location>
</feature>
<evidence type="ECO:0000256" key="1">
    <source>
        <dbReference type="SAM" id="MobiDB-lite"/>
    </source>
</evidence>
<dbReference type="EMBL" id="JABEXW010001478">
    <property type="protein sequence ID" value="KAF4943664.1"/>
    <property type="molecule type" value="Genomic_DNA"/>
</dbReference>
<evidence type="ECO:0000313" key="3">
    <source>
        <dbReference type="Proteomes" id="UP000622797"/>
    </source>
</evidence>
<keyword evidence="3" id="KW-1185">Reference proteome</keyword>
<reference evidence="2" key="1">
    <citation type="journal article" date="2020" name="BMC Genomics">
        <title>Correction to: Identification and distribution of gene clusters required for synthesis of sphingolipid metabolism inhibitors in diverse species of the filamentous fungus Fusarium.</title>
        <authorList>
            <person name="Kim H.S."/>
            <person name="Lohmar J.M."/>
            <person name="Busman M."/>
            <person name="Brown D.W."/>
            <person name="Naumann T.A."/>
            <person name="Divon H.H."/>
            <person name="Lysoe E."/>
            <person name="Uhlig S."/>
            <person name="Proctor R.H."/>
        </authorList>
    </citation>
    <scope>NUCLEOTIDE SEQUENCE</scope>
    <source>
        <strain evidence="2">NRRL 20472</strain>
    </source>
</reference>
<dbReference type="OrthoDB" id="7483445at2759"/>
<feature type="region of interest" description="Disordered" evidence="1">
    <location>
        <begin position="507"/>
        <end position="568"/>
    </location>
</feature>
<feature type="region of interest" description="Disordered" evidence="1">
    <location>
        <begin position="233"/>
        <end position="493"/>
    </location>
</feature>
<name>A0A8H4SQJ8_9HYPO</name>
<feature type="compositionally biased region" description="Low complexity" evidence="1">
    <location>
        <begin position="520"/>
        <end position="551"/>
    </location>
</feature>
<feature type="compositionally biased region" description="Polar residues" evidence="1">
    <location>
        <begin position="251"/>
        <end position="260"/>
    </location>
</feature>
<feature type="compositionally biased region" description="Polar residues" evidence="1">
    <location>
        <begin position="507"/>
        <end position="519"/>
    </location>
</feature>
<feature type="compositionally biased region" description="Low complexity" evidence="1">
    <location>
        <begin position="360"/>
        <end position="377"/>
    </location>
</feature>
<feature type="compositionally biased region" description="Polar residues" evidence="1">
    <location>
        <begin position="34"/>
        <end position="47"/>
    </location>
</feature>
<feature type="compositionally biased region" description="Acidic residues" evidence="1">
    <location>
        <begin position="1"/>
        <end position="11"/>
    </location>
</feature>
<feature type="compositionally biased region" description="Polar residues" evidence="1">
    <location>
        <begin position="175"/>
        <end position="217"/>
    </location>
</feature>
<reference evidence="2" key="2">
    <citation type="submission" date="2020-05" db="EMBL/GenBank/DDBJ databases">
        <authorList>
            <person name="Kim H.-S."/>
            <person name="Proctor R.H."/>
            <person name="Brown D.W."/>
        </authorList>
    </citation>
    <scope>NUCLEOTIDE SEQUENCE</scope>
    <source>
        <strain evidence="2">NRRL 20472</strain>
    </source>
</reference>
<organism evidence="2 3">
    <name type="scientific">Fusarium sarcochroum</name>
    <dbReference type="NCBI Taxonomy" id="1208366"/>
    <lineage>
        <taxon>Eukaryota</taxon>
        <taxon>Fungi</taxon>
        <taxon>Dikarya</taxon>
        <taxon>Ascomycota</taxon>
        <taxon>Pezizomycotina</taxon>
        <taxon>Sordariomycetes</taxon>
        <taxon>Hypocreomycetidae</taxon>
        <taxon>Hypocreales</taxon>
        <taxon>Nectriaceae</taxon>
        <taxon>Fusarium</taxon>
        <taxon>Fusarium lateritium species complex</taxon>
    </lineage>
</organism>
<feature type="compositionally biased region" description="Polar residues" evidence="1">
    <location>
        <begin position="156"/>
        <end position="166"/>
    </location>
</feature>
<evidence type="ECO:0000313" key="2">
    <source>
        <dbReference type="EMBL" id="KAF4943664.1"/>
    </source>
</evidence>
<feature type="compositionally biased region" description="Polar residues" evidence="1">
    <location>
        <begin position="310"/>
        <end position="346"/>
    </location>
</feature>
<feature type="compositionally biased region" description="Polar residues" evidence="1">
    <location>
        <begin position="415"/>
        <end position="439"/>
    </location>
</feature>
<gene>
    <name evidence="2" type="ORF">FSARC_14862</name>
</gene>
<accession>A0A8H4SQJ8</accession>
<sequence>MEEEETNEMESETTSTVEDQSNRPSHSAARPRNGGSQTHNTEPPLSGQNQTEPEPPNEPQSPEPPVSNQTQQAPQSSARPQPSSPLFRRNTPSPHPPSSPRPTSSSHRPPSPPRPTSTRNKPERLPGPIDDLTETKPRIPLDIISIPDSDDEDEANTNQAPTSGQQPGLHGFPMTSDQFFEQTSPNSALQGQNQQNGESHTNAHTDSQPNPSESSRMVATRLAQAALAVQGLGQYDPHAAPPWLTGDRAHQPSSESTFQPRQWEPPCESRVTVTSQGQLSTREVEYYAGSRRRMRDHDSTRQPIPKMEPQSRQPPENPSSAPASVANTSNLVSLPSISSMMRTSPAPQAPLRPSSSGHAQPPSQMQSSGQVQQFSGQILSPVQSPGQAQFSGPTQYPTQLQSPGQVYSGQMRPPGQTQAFVQAQHSSQIHNNLAISQSAHPPKALVLGSNYSSQGAPHAPTHASGTSNVQRTAQAIQPRTSQAQTYPTASQPDNQRHIQAFFRPVTSYSSQNQPTATHNQPSASQSQSTTTPNRPAATAPQIASSQSSSNQPTPPPNSDPLNTPEGFWPRALDADLVDYLKQYQESANLQRGLPGLRVRSGHYVCPFCPDNKRKLYAQSGGVVSHLKRHWGAFKSAQIAQAAQAVQVAEAAR</sequence>
<dbReference type="AlphaFoldDB" id="A0A8H4SQJ8"/>
<feature type="compositionally biased region" description="Polar residues" evidence="1">
    <location>
        <begin position="378"/>
        <end position="408"/>
    </location>
</feature>
<feature type="compositionally biased region" description="Polar residues" evidence="1">
    <location>
        <begin position="271"/>
        <end position="281"/>
    </location>
</feature>
<feature type="region of interest" description="Disordered" evidence="1">
    <location>
        <begin position="1"/>
        <end position="219"/>
    </location>
</feature>
<proteinExistence type="predicted"/>
<protein>
    <submittedName>
        <fullName evidence="2">Uncharacterized protein</fullName>
    </submittedName>
</protein>